<organism evidence="2 3">
    <name type="scientific">Clostridium fermenticellae</name>
    <dbReference type="NCBI Taxonomy" id="2068654"/>
    <lineage>
        <taxon>Bacteria</taxon>
        <taxon>Bacillati</taxon>
        <taxon>Bacillota</taxon>
        <taxon>Clostridia</taxon>
        <taxon>Eubacteriales</taxon>
        <taxon>Clostridiaceae</taxon>
        <taxon>Clostridium</taxon>
    </lineage>
</organism>
<dbReference type="OrthoDB" id="1706352at2"/>
<dbReference type="SUPFAM" id="SSF90257">
    <property type="entry name" value="Myosin rod fragments"/>
    <property type="match status" value="1"/>
</dbReference>
<dbReference type="Gene3D" id="1.20.5.340">
    <property type="match status" value="1"/>
</dbReference>
<keyword evidence="3" id="KW-1185">Reference proteome</keyword>
<dbReference type="Proteomes" id="UP000266301">
    <property type="component" value="Chromosome"/>
</dbReference>
<dbReference type="EMBL" id="CP032416">
    <property type="protein sequence ID" value="AYD39912.1"/>
    <property type="molecule type" value="Genomic_DNA"/>
</dbReference>
<evidence type="ECO:0000313" key="3">
    <source>
        <dbReference type="Proteomes" id="UP000266301"/>
    </source>
</evidence>
<feature type="coiled-coil region" evidence="1">
    <location>
        <begin position="375"/>
        <end position="479"/>
    </location>
</feature>
<dbReference type="KEGG" id="cfer:D4Z93_05025"/>
<evidence type="ECO:0000313" key="2">
    <source>
        <dbReference type="EMBL" id="AYD39912.1"/>
    </source>
</evidence>
<sequence length="489" mass="57756">MKNEYPWIYKDINNNVWKYYLNQNNELVYKVMYNEGKWTREKIVCKEINTFTVYVDVYNKVHIVYSNLKGEIVYCTINDNKWMGKVLYKADNSNIVISDLKIEIMEENMHIFFLLCENNGRDHGILMHCIWDGKNTKFNRIYDIILPSVSDEYYYIKIGITGNINLFFLTDAGDEIALNYLIYENDFWTDPVRLYGLKGEKISVRIIIANTGIHILNGIEENSIYTLEHVCIDFDNKISNYKVFESKSEIIEPIIFYKNNNVYICFIEENKIKCLLYDNENWSEAMEVNIDSAVNLKIYNCIFVFNTSVLISTVYGTEDVDARLYDFDYILKMTFDSEAHFEKNGESNVSHDDVKKIKEKISEVNSVNKIFENKISILQAELQKKQKFIENYEKRINKVFTQKSISDENCSMLADIKNKLEQSLDTIKEKLEEEKDARKALDDQNNILFEENSMLKSQIEDLKEENKKVKQELEIEKNESIFSHILRKK</sequence>
<evidence type="ECO:0000256" key="1">
    <source>
        <dbReference type="SAM" id="Coils"/>
    </source>
</evidence>
<name>A0A386H2I0_9CLOT</name>
<gene>
    <name evidence="2" type="ORF">D4Z93_05025</name>
</gene>
<dbReference type="RefSeq" id="WP_119970935.1">
    <property type="nucleotide sequence ID" value="NZ_CP032416.1"/>
</dbReference>
<reference evidence="2 3" key="1">
    <citation type="journal article" date="2019" name="Int. J. Syst. Evol. Microbiol.">
        <title>Clostridium fermenticellae sp. nov., isolated from the mud in a fermentation cellar for the production of the Chinese liquor, baijiu.</title>
        <authorList>
            <person name="Xu P.X."/>
            <person name="Chai L.J."/>
            <person name="Qiu T."/>
            <person name="Zhang X.J."/>
            <person name="Lu Z.M."/>
            <person name="Xiao C."/>
            <person name="Wang S.T."/>
            <person name="Shen C.H."/>
            <person name="Shi J.S."/>
            <person name="Xu Z.H."/>
        </authorList>
    </citation>
    <scope>NUCLEOTIDE SEQUENCE [LARGE SCALE GENOMIC DNA]</scope>
    <source>
        <strain evidence="2 3">JN500901</strain>
    </source>
</reference>
<proteinExistence type="predicted"/>
<dbReference type="AlphaFoldDB" id="A0A386H2I0"/>
<protein>
    <submittedName>
        <fullName evidence="2">Uncharacterized protein</fullName>
    </submittedName>
</protein>
<keyword evidence="1" id="KW-0175">Coiled coil</keyword>
<accession>A0A386H2I0</accession>